<accession>A0A1B8PWK2</accession>
<reference evidence="1 2" key="1">
    <citation type="submission" date="2016-06" db="EMBL/GenBank/DDBJ databases">
        <title>Draft genome of Moraxella lacunata CCUG 57757A.</title>
        <authorList>
            <person name="Salva-Serra F."/>
            <person name="Engstrom-Jakobsson H."/>
            <person name="Thorell K."/>
            <person name="Gonzales-Siles L."/>
            <person name="Karlsson R."/>
            <person name="Boulund F."/>
            <person name="Engstrand L."/>
            <person name="Kristiansson E."/>
            <person name="Moore E."/>
        </authorList>
    </citation>
    <scope>NUCLEOTIDE SEQUENCE [LARGE SCALE GENOMIC DNA]</scope>
    <source>
        <strain evidence="1 2">CCUG 57757A</strain>
    </source>
</reference>
<organism evidence="1 2">
    <name type="scientific">Moraxella lacunata</name>
    <dbReference type="NCBI Taxonomy" id="477"/>
    <lineage>
        <taxon>Bacteria</taxon>
        <taxon>Pseudomonadati</taxon>
        <taxon>Pseudomonadota</taxon>
        <taxon>Gammaproteobacteria</taxon>
        <taxon>Moraxellales</taxon>
        <taxon>Moraxellaceae</taxon>
        <taxon>Moraxella</taxon>
    </lineage>
</organism>
<sequence length="108" mass="12574">MNKKYFLRKTISELYNTQKDTCINAKLLSELEQQDIEELDAFHAQDVVILELPDEYFCGIRADHFVIEFGWSELYYHDEGENPVAQILITANHKGKRALTLLHCPKGF</sequence>
<dbReference type="Proteomes" id="UP000092607">
    <property type="component" value="Unassembled WGS sequence"/>
</dbReference>
<comment type="caution">
    <text evidence="1">The sequence shown here is derived from an EMBL/GenBank/DDBJ whole genome shotgun (WGS) entry which is preliminary data.</text>
</comment>
<evidence type="ECO:0000313" key="2">
    <source>
        <dbReference type="Proteomes" id="UP000092607"/>
    </source>
</evidence>
<dbReference type="OrthoDB" id="2168491at2"/>
<dbReference type="AlphaFoldDB" id="A0A1B8PWK2"/>
<dbReference type="RefSeq" id="WP_065255599.1">
    <property type="nucleotide sequence ID" value="NZ_JARDJM010000003.1"/>
</dbReference>
<dbReference type="EMBL" id="LZMS01000088">
    <property type="protein sequence ID" value="OBX60270.1"/>
    <property type="molecule type" value="Genomic_DNA"/>
</dbReference>
<gene>
    <name evidence="1" type="ORF">A9309_09780</name>
</gene>
<name>A0A1B8PWK2_MORLA</name>
<proteinExistence type="predicted"/>
<protein>
    <submittedName>
        <fullName evidence="1">Uncharacterized protein</fullName>
    </submittedName>
</protein>
<evidence type="ECO:0000313" key="1">
    <source>
        <dbReference type="EMBL" id="OBX60270.1"/>
    </source>
</evidence>